<dbReference type="InterPro" id="IPR051046">
    <property type="entry name" value="MurCDEF_CellWall_CoF430Synth"/>
</dbReference>
<gene>
    <name evidence="10" type="primary">murF</name>
    <name evidence="15" type="ordered locus">Tresu_1596</name>
</gene>
<dbReference type="AlphaFoldDB" id="F2NVQ9"/>
<evidence type="ECO:0000313" key="16">
    <source>
        <dbReference type="Proteomes" id="UP000006852"/>
    </source>
</evidence>
<comment type="catalytic activity">
    <reaction evidence="10 11">
        <text>D-alanyl-D-alanine + UDP-N-acetyl-alpha-D-muramoyl-L-alanyl-gamma-D-glutamyl-meso-2,6-diaminopimelate + ATP = UDP-N-acetyl-alpha-D-muramoyl-L-alanyl-gamma-D-glutamyl-meso-2,6-diaminopimeloyl-D-alanyl-D-alanine + ADP + phosphate + H(+)</text>
        <dbReference type="Rhea" id="RHEA:28374"/>
        <dbReference type="ChEBI" id="CHEBI:15378"/>
        <dbReference type="ChEBI" id="CHEBI:30616"/>
        <dbReference type="ChEBI" id="CHEBI:43474"/>
        <dbReference type="ChEBI" id="CHEBI:57822"/>
        <dbReference type="ChEBI" id="CHEBI:61386"/>
        <dbReference type="ChEBI" id="CHEBI:83905"/>
        <dbReference type="ChEBI" id="CHEBI:456216"/>
        <dbReference type="EC" id="6.3.2.10"/>
    </reaction>
</comment>
<dbReference type="InterPro" id="IPR000713">
    <property type="entry name" value="Mur_ligase_N"/>
</dbReference>
<sequence>MNENDSLLSLEEILEAVNGVHVLGNSPLCIKSVQTDSRLVEKNTLFVPLIGENQDGHSYVPQAIEKGASVVFISMKNFENNGNYFVELHEKNPSVIFIAVENTLEALQKSAARYVEKFPHLIKIGVTGSSGKTTTKEILVSILSQKYKVISNKGNLNSETGLPLSVFNIRAEHECGVFEMGMNRENEIGEIASVLKPRFAVVTNIGTAHIGILGSRENIAKEKAKIFSYFGGFGTGVIPVDDEFSDFLKNEIDGKVVFYGNDTDSVKYICDMGLKGTKFSIDGIETILPLPGKYNYKDALGAIALAQVLGLSSRQISDGISSLKPLSGRSEILDGKNFLIMQDCYNANPDSMEKAIEFIGSVKKEADAKKIFVLGDMLELGSDSKSAHEKTGLLAVNSDVDLVIFIGTEMKAAFKKAKNSSEKNIIFIAGNSQDSMERAASEIKKVLHGSLNSIIFIKGSRGMGLERISKILLAGDE</sequence>
<evidence type="ECO:0000259" key="13">
    <source>
        <dbReference type="Pfam" id="PF02875"/>
    </source>
</evidence>
<dbReference type="SUPFAM" id="SSF53244">
    <property type="entry name" value="MurD-like peptide ligases, peptide-binding domain"/>
    <property type="match status" value="1"/>
</dbReference>
<feature type="domain" description="Mur ligase N-terminal catalytic" evidence="12">
    <location>
        <begin position="30"/>
        <end position="114"/>
    </location>
</feature>
<keyword evidence="2 10" id="KW-0436">Ligase</keyword>
<dbReference type="PANTHER" id="PTHR43024:SF1">
    <property type="entry name" value="UDP-N-ACETYLMURAMOYL-TRIPEPTIDE--D-ALANYL-D-ALANINE LIGASE"/>
    <property type="match status" value="1"/>
</dbReference>
<evidence type="ECO:0000256" key="4">
    <source>
        <dbReference type="ARBA" id="ARBA00022741"/>
    </source>
</evidence>
<keyword evidence="5 10" id="KW-0067">ATP-binding</keyword>
<feature type="domain" description="Mur ligase C-terminal" evidence="13">
    <location>
        <begin position="328"/>
        <end position="460"/>
    </location>
</feature>
<dbReference type="Proteomes" id="UP000006852">
    <property type="component" value="Chromosome"/>
</dbReference>
<comment type="similarity">
    <text evidence="10">Belongs to the MurCDEF family. MurF subfamily.</text>
</comment>
<dbReference type="SUPFAM" id="SSF63418">
    <property type="entry name" value="MurE/MurF N-terminal domain"/>
    <property type="match status" value="1"/>
</dbReference>
<dbReference type="UniPathway" id="UPA00219"/>
<comment type="pathway">
    <text evidence="10 11">Cell wall biogenesis; peptidoglycan biosynthesis.</text>
</comment>
<dbReference type="InterPro" id="IPR005863">
    <property type="entry name" value="UDP-N-AcMur_synth"/>
</dbReference>
<comment type="subcellular location">
    <subcellularLocation>
        <location evidence="10 11">Cytoplasm</location>
    </subcellularLocation>
</comment>
<dbReference type="Gene3D" id="3.90.190.20">
    <property type="entry name" value="Mur ligase, C-terminal domain"/>
    <property type="match status" value="1"/>
</dbReference>
<dbReference type="eggNOG" id="COG0770">
    <property type="taxonomic scope" value="Bacteria"/>
</dbReference>
<dbReference type="InterPro" id="IPR013221">
    <property type="entry name" value="Mur_ligase_cen"/>
</dbReference>
<evidence type="ECO:0000256" key="9">
    <source>
        <dbReference type="ARBA" id="ARBA00023316"/>
    </source>
</evidence>
<dbReference type="GO" id="GO:0008766">
    <property type="term" value="F:UDP-N-acetylmuramoylalanyl-D-glutamyl-2,6-diaminopimelate-D-alanyl-D-alanine ligase activity"/>
    <property type="evidence" value="ECO:0007669"/>
    <property type="project" value="RHEA"/>
</dbReference>
<accession>F2NVQ9</accession>
<evidence type="ECO:0000256" key="8">
    <source>
        <dbReference type="ARBA" id="ARBA00023306"/>
    </source>
</evidence>
<dbReference type="NCBIfam" id="TIGR01143">
    <property type="entry name" value="murF"/>
    <property type="match status" value="1"/>
</dbReference>
<keyword evidence="16" id="KW-1185">Reference proteome</keyword>
<keyword evidence="1 10" id="KW-0963">Cytoplasm</keyword>
<dbReference type="GO" id="GO:0071555">
    <property type="term" value="P:cell wall organization"/>
    <property type="evidence" value="ECO:0007669"/>
    <property type="project" value="UniProtKB-KW"/>
</dbReference>
<protein>
    <recommendedName>
        <fullName evidence="10 11">UDP-N-acetylmuramoyl-tripeptide--D-alanyl-D-alanine ligase</fullName>
        <ecNumber evidence="10 11">6.3.2.10</ecNumber>
    </recommendedName>
    <alternativeName>
        <fullName evidence="10">D-alanyl-D-alanine-adding enzyme</fullName>
    </alternativeName>
</protein>
<evidence type="ECO:0000259" key="12">
    <source>
        <dbReference type="Pfam" id="PF01225"/>
    </source>
</evidence>
<keyword evidence="9 10" id="KW-0961">Cell wall biogenesis/degradation</keyword>
<organism evidence="15 16">
    <name type="scientific">Treponema succinifaciens (strain ATCC 33096 / DSM 2489 / 6091)</name>
    <dbReference type="NCBI Taxonomy" id="869209"/>
    <lineage>
        <taxon>Bacteria</taxon>
        <taxon>Pseudomonadati</taxon>
        <taxon>Spirochaetota</taxon>
        <taxon>Spirochaetia</taxon>
        <taxon>Spirochaetales</taxon>
        <taxon>Treponemataceae</taxon>
        <taxon>Treponema</taxon>
    </lineage>
</organism>
<dbReference type="HAMAP" id="MF_02019">
    <property type="entry name" value="MurF"/>
    <property type="match status" value="1"/>
</dbReference>
<dbReference type="GeneID" id="302998755"/>
<dbReference type="GO" id="GO:0005524">
    <property type="term" value="F:ATP binding"/>
    <property type="evidence" value="ECO:0007669"/>
    <property type="project" value="UniProtKB-UniRule"/>
</dbReference>
<evidence type="ECO:0000256" key="3">
    <source>
        <dbReference type="ARBA" id="ARBA00022618"/>
    </source>
</evidence>
<dbReference type="OrthoDB" id="9801978at2"/>
<feature type="domain" description="Mur ligase central" evidence="14">
    <location>
        <begin position="126"/>
        <end position="306"/>
    </location>
</feature>
<dbReference type="InterPro" id="IPR036615">
    <property type="entry name" value="Mur_ligase_C_dom_sf"/>
</dbReference>
<evidence type="ECO:0000259" key="14">
    <source>
        <dbReference type="Pfam" id="PF08245"/>
    </source>
</evidence>
<dbReference type="GO" id="GO:0005737">
    <property type="term" value="C:cytoplasm"/>
    <property type="evidence" value="ECO:0007669"/>
    <property type="project" value="UniProtKB-SubCell"/>
</dbReference>
<comment type="function">
    <text evidence="10 11">Involved in cell wall formation. Catalyzes the final step in the synthesis of UDP-N-acetylmuramoyl-pentapeptide, the precursor of murein.</text>
</comment>
<keyword evidence="4 10" id="KW-0547">Nucleotide-binding</keyword>
<dbReference type="GO" id="GO:0009252">
    <property type="term" value="P:peptidoglycan biosynthetic process"/>
    <property type="evidence" value="ECO:0007669"/>
    <property type="project" value="UniProtKB-UniRule"/>
</dbReference>
<evidence type="ECO:0000256" key="5">
    <source>
        <dbReference type="ARBA" id="ARBA00022840"/>
    </source>
</evidence>
<dbReference type="Gene3D" id="3.40.1390.10">
    <property type="entry name" value="MurE/MurF, N-terminal domain"/>
    <property type="match status" value="1"/>
</dbReference>
<dbReference type="Pfam" id="PF02875">
    <property type="entry name" value="Mur_ligase_C"/>
    <property type="match status" value="1"/>
</dbReference>
<dbReference type="Pfam" id="PF01225">
    <property type="entry name" value="Mur_ligase"/>
    <property type="match status" value="1"/>
</dbReference>
<dbReference type="GO" id="GO:0051301">
    <property type="term" value="P:cell division"/>
    <property type="evidence" value="ECO:0007669"/>
    <property type="project" value="UniProtKB-KW"/>
</dbReference>
<evidence type="ECO:0000256" key="11">
    <source>
        <dbReference type="RuleBase" id="RU004136"/>
    </source>
</evidence>
<evidence type="ECO:0000256" key="6">
    <source>
        <dbReference type="ARBA" id="ARBA00022960"/>
    </source>
</evidence>
<dbReference type="EMBL" id="CP002631">
    <property type="protein sequence ID" value="AEB14496.1"/>
    <property type="molecule type" value="Genomic_DNA"/>
</dbReference>
<reference evidence="16" key="2">
    <citation type="submission" date="2011-04" db="EMBL/GenBank/DDBJ databases">
        <title>The complete genome of chromosome of Treponema succinifaciens DSM 2489.</title>
        <authorList>
            <person name="Lucas S."/>
            <person name="Copeland A."/>
            <person name="Lapidus A."/>
            <person name="Bruce D."/>
            <person name="Goodwin L."/>
            <person name="Pitluck S."/>
            <person name="Peters L."/>
            <person name="Kyrpides N."/>
            <person name="Mavromatis K."/>
            <person name="Ivanova N."/>
            <person name="Ovchinnikova G."/>
            <person name="Teshima H."/>
            <person name="Detter J.C."/>
            <person name="Tapia R."/>
            <person name="Han C."/>
            <person name="Land M."/>
            <person name="Hauser L."/>
            <person name="Markowitz V."/>
            <person name="Cheng J.-F."/>
            <person name="Hugenholtz P."/>
            <person name="Woyke T."/>
            <person name="Wu D."/>
            <person name="Gronow S."/>
            <person name="Wellnitz S."/>
            <person name="Brambilla E."/>
            <person name="Klenk H.-P."/>
            <person name="Eisen J.A."/>
        </authorList>
    </citation>
    <scope>NUCLEOTIDE SEQUENCE [LARGE SCALE GENOMIC DNA]</scope>
    <source>
        <strain evidence="16">ATCC 33096 / DSM 2489 / 6091</strain>
    </source>
</reference>
<evidence type="ECO:0000313" key="15">
    <source>
        <dbReference type="EMBL" id="AEB14496.1"/>
    </source>
</evidence>
<reference evidence="15 16" key="1">
    <citation type="journal article" date="2011" name="Stand. Genomic Sci.">
        <title>Complete genome sequence of Treponema succinifaciens type strain (6091).</title>
        <authorList>
            <person name="Han C."/>
            <person name="Gronow S."/>
            <person name="Teshima H."/>
            <person name="Lapidus A."/>
            <person name="Nolan M."/>
            <person name="Lucas S."/>
            <person name="Hammon N."/>
            <person name="Deshpande S."/>
            <person name="Cheng J.F."/>
            <person name="Zeytun A."/>
            <person name="Tapia R."/>
            <person name="Goodwin L."/>
            <person name="Pitluck S."/>
            <person name="Liolios K."/>
            <person name="Pagani I."/>
            <person name="Ivanova N."/>
            <person name="Mavromatis K."/>
            <person name="Mikhailova N."/>
            <person name="Huntemann M."/>
            <person name="Pati A."/>
            <person name="Chen A."/>
            <person name="Palaniappan K."/>
            <person name="Land M."/>
            <person name="Hauser L."/>
            <person name="Brambilla E.M."/>
            <person name="Rohde M."/>
            <person name="Goker M."/>
            <person name="Woyke T."/>
            <person name="Bristow J."/>
            <person name="Eisen J.A."/>
            <person name="Markowitz V."/>
            <person name="Hugenholtz P."/>
            <person name="Kyrpides N.C."/>
            <person name="Klenk H.P."/>
            <person name="Detter J.C."/>
        </authorList>
    </citation>
    <scope>NUCLEOTIDE SEQUENCE [LARGE SCALE GENOMIC DNA]</scope>
    <source>
        <strain evidence="16">ATCC 33096 / DSM 2489 / 6091</strain>
    </source>
</reference>
<dbReference type="PANTHER" id="PTHR43024">
    <property type="entry name" value="UDP-N-ACETYLMURAMOYL-TRIPEPTIDE--D-ALANYL-D-ALANINE LIGASE"/>
    <property type="match status" value="1"/>
</dbReference>
<keyword evidence="8 10" id="KW-0131">Cell cycle</keyword>
<keyword evidence="3 10" id="KW-0132">Cell division</keyword>
<name>F2NVQ9_TRES6</name>
<keyword evidence="6 10" id="KW-0133">Cell shape</keyword>
<dbReference type="InterPro" id="IPR004101">
    <property type="entry name" value="Mur_ligase_C"/>
</dbReference>
<evidence type="ECO:0000256" key="7">
    <source>
        <dbReference type="ARBA" id="ARBA00022984"/>
    </source>
</evidence>
<dbReference type="Pfam" id="PF08245">
    <property type="entry name" value="Mur_ligase_M"/>
    <property type="match status" value="1"/>
</dbReference>
<feature type="binding site" evidence="10">
    <location>
        <begin position="128"/>
        <end position="134"/>
    </location>
    <ligand>
        <name>ATP</name>
        <dbReference type="ChEBI" id="CHEBI:30616"/>
    </ligand>
</feature>
<keyword evidence="7 10" id="KW-0573">Peptidoglycan synthesis</keyword>
<dbReference type="KEGG" id="tsu:Tresu_1596"/>
<evidence type="ECO:0000256" key="2">
    <source>
        <dbReference type="ARBA" id="ARBA00022598"/>
    </source>
</evidence>
<evidence type="ECO:0000256" key="1">
    <source>
        <dbReference type="ARBA" id="ARBA00022490"/>
    </source>
</evidence>
<dbReference type="SUPFAM" id="SSF53623">
    <property type="entry name" value="MurD-like peptide ligases, catalytic domain"/>
    <property type="match status" value="1"/>
</dbReference>
<evidence type="ECO:0000256" key="10">
    <source>
        <dbReference type="HAMAP-Rule" id="MF_02019"/>
    </source>
</evidence>
<dbReference type="Gene3D" id="3.40.1190.10">
    <property type="entry name" value="Mur-like, catalytic domain"/>
    <property type="match status" value="1"/>
</dbReference>
<dbReference type="InterPro" id="IPR036565">
    <property type="entry name" value="Mur-like_cat_sf"/>
</dbReference>
<dbReference type="EC" id="6.3.2.10" evidence="10 11"/>
<dbReference type="InterPro" id="IPR035911">
    <property type="entry name" value="MurE/MurF_N"/>
</dbReference>
<dbReference type="GO" id="GO:0008360">
    <property type="term" value="P:regulation of cell shape"/>
    <property type="evidence" value="ECO:0007669"/>
    <property type="project" value="UniProtKB-KW"/>
</dbReference>
<proteinExistence type="inferred from homology"/>
<dbReference type="STRING" id="869209.Tresu_1596"/>
<dbReference type="GO" id="GO:0047480">
    <property type="term" value="F:UDP-N-acetylmuramoyl-tripeptide-D-alanyl-D-alanine ligase activity"/>
    <property type="evidence" value="ECO:0007669"/>
    <property type="project" value="UniProtKB-UniRule"/>
</dbReference>
<dbReference type="HOGENOM" id="CLU_031507_1_2_12"/>
<dbReference type="RefSeq" id="WP_013701778.1">
    <property type="nucleotide sequence ID" value="NC_015385.1"/>
</dbReference>